<evidence type="ECO:0000256" key="8">
    <source>
        <dbReference type="ARBA" id="ARBA00023134"/>
    </source>
</evidence>
<dbReference type="Pfam" id="PF08477">
    <property type="entry name" value="Roc"/>
    <property type="match status" value="1"/>
</dbReference>
<reference evidence="12 13" key="1">
    <citation type="submission" date="2024-01" db="EMBL/GenBank/DDBJ databases">
        <title>Active colonisers of the gastrointestinal tract of Atlantic salmon farmed in a warm water region.</title>
        <authorList>
            <person name="Bowman J.P."/>
        </authorList>
    </citation>
    <scope>NUCLEOTIDE SEQUENCE [LARGE SCALE GENOMIC DNA]</scope>
    <source>
        <strain evidence="12 13">S3MW1</strain>
    </source>
</reference>
<dbReference type="InterPro" id="IPR057263">
    <property type="entry name" value="COR-B"/>
</dbReference>
<dbReference type="InterPro" id="IPR001611">
    <property type="entry name" value="Leu-rich_rpt"/>
</dbReference>
<dbReference type="Gene3D" id="3.80.10.10">
    <property type="entry name" value="Ribonuclease Inhibitor"/>
    <property type="match status" value="1"/>
</dbReference>
<comment type="caution">
    <text evidence="12">The sequence shown here is derived from an EMBL/GenBank/DDBJ whole genome shotgun (WGS) entry which is preliminary data.</text>
</comment>
<comment type="catalytic activity">
    <reaction evidence="10">
        <text>L-seryl-[protein] + ATP = O-phospho-L-seryl-[protein] + ADP + H(+)</text>
        <dbReference type="Rhea" id="RHEA:17989"/>
        <dbReference type="Rhea" id="RHEA-COMP:9863"/>
        <dbReference type="Rhea" id="RHEA-COMP:11604"/>
        <dbReference type="ChEBI" id="CHEBI:15378"/>
        <dbReference type="ChEBI" id="CHEBI:29999"/>
        <dbReference type="ChEBI" id="CHEBI:30616"/>
        <dbReference type="ChEBI" id="CHEBI:83421"/>
        <dbReference type="ChEBI" id="CHEBI:456216"/>
        <dbReference type="EC" id="2.7.11.1"/>
    </reaction>
</comment>
<keyword evidence="6" id="KW-0418">Kinase</keyword>
<dbReference type="Proteomes" id="UP001306119">
    <property type="component" value="Unassembled WGS sequence"/>
</dbReference>
<protein>
    <recommendedName>
        <fullName evidence="1">non-specific serine/threonine protein kinase</fullName>
        <ecNumber evidence="1">2.7.11.1</ecNumber>
    </recommendedName>
</protein>
<organism evidence="12 13">
    <name type="scientific">Photobacterium toruni</name>
    <dbReference type="NCBI Taxonomy" id="1935446"/>
    <lineage>
        <taxon>Bacteria</taxon>
        <taxon>Pseudomonadati</taxon>
        <taxon>Pseudomonadota</taxon>
        <taxon>Gammaproteobacteria</taxon>
        <taxon>Vibrionales</taxon>
        <taxon>Vibrionaceae</taxon>
        <taxon>Photobacterium</taxon>
    </lineage>
</organism>
<evidence type="ECO:0000256" key="1">
    <source>
        <dbReference type="ARBA" id="ARBA00012513"/>
    </source>
</evidence>
<proteinExistence type="predicted"/>
<dbReference type="InterPro" id="IPR032675">
    <property type="entry name" value="LRR_dom_sf"/>
</dbReference>
<dbReference type="InterPro" id="IPR036388">
    <property type="entry name" value="WH-like_DNA-bd_sf"/>
</dbReference>
<dbReference type="EMBL" id="JAYXUG010000002">
    <property type="protein sequence ID" value="MEC6831034.1"/>
    <property type="molecule type" value="Genomic_DNA"/>
</dbReference>
<keyword evidence="7" id="KW-0067">ATP-binding</keyword>
<dbReference type="Gene3D" id="3.30.310.200">
    <property type="match status" value="1"/>
</dbReference>
<evidence type="ECO:0000313" key="13">
    <source>
        <dbReference type="Proteomes" id="UP001306119"/>
    </source>
</evidence>
<keyword evidence="3" id="KW-0808">Transferase</keyword>
<evidence type="ECO:0000256" key="7">
    <source>
        <dbReference type="ARBA" id="ARBA00022840"/>
    </source>
</evidence>
<evidence type="ECO:0000256" key="5">
    <source>
        <dbReference type="ARBA" id="ARBA00022741"/>
    </source>
</evidence>
<dbReference type="SUPFAM" id="SSF52058">
    <property type="entry name" value="L domain-like"/>
    <property type="match status" value="1"/>
</dbReference>
<dbReference type="PROSITE" id="PS51450">
    <property type="entry name" value="LRR"/>
    <property type="match status" value="2"/>
</dbReference>
<dbReference type="PANTHER" id="PTHR47679">
    <property type="entry name" value="PROTEIN TORNADO 1"/>
    <property type="match status" value="1"/>
</dbReference>
<feature type="domain" description="Roc" evidence="11">
    <location>
        <begin position="460"/>
        <end position="631"/>
    </location>
</feature>
<dbReference type="Gene3D" id="1.10.10.2200">
    <property type="match status" value="1"/>
</dbReference>
<keyword evidence="13" id="KW-1185">Reference proteome</keyword>
<evidence type="ECO:0000256" key="10">
    <source>
        <dbReference type="ARBA" id="ARBA00048679"/>
    </source>
</evidence>
<dbReference type="InterPro" id="IPR027417">
    <property type="entry name" value="P-loop_NTPase"/>
</dbReference>
<gene>
    <name evidence="12" type="ORF">VXS06_04570</name>
</gene>
<dbReference type="SMART" id="SM00175">
    <property type="entry name" value="RAB"/>
    <property type="match status" value="1"/>
</dbReference>
<evidence type="ECO:0000256" key="4">
    <source>
        <dbReference type="ARBA" id="ARBA00022737"/>
    </source>
</evidence>
<evidence type="ECO:0000256" key="2">
    <source>
        <dbReference type="ARBA" id="ARBA00022527"/>
    </source>
</evidence>
<dbReference type="Pfam" id="PF16095">
    <property type="entry name" value="COR-A"/>
    <property type="match status" value="1"/>
</dbReference>
<keyword evidence="2" id="KW-0723">Serine/threonine-protein kinase</keyword>
<keyword evidence="4" id="KW-0677">Repeat</keyword>
<dbReference type="InterPro" id="IPR020859">
    <property type="entry name" value="ROC"/>
</dbReference>
<dbReference type="EC" id="2.7.11.1" evidence="1"/>
<dbReference type="PROSITE" id="PS51424">
    <property type="entry name" value="ROC"/>
    <property type="match status" value="1"/>
</dbReference>
<dbReference type="RefSeq" id="WP_327774205.1">
    <property type="nucleotide sequence ID" value="NZ_JAYXUG010000002.1"/>
</dbReference>
<accession>A0ABU6L3H9</accession>
<dbReference type="InterPro" id="IPR032171">
    <property type="entry name" value="COR-A"/>
</dbReference>
<evidence type="ECO:0000256" key="9">
    <source>
        <dbReference type="ARBA" id="ARBA00047899"/>
    </source>
</evidence>
<dbReference type="Gene3D" id="1.10.10.10">
    <property type="entry name" value="Winged helix-like DNA-binding domain superfamily/Winged helix DNA-binding domain"/>
    <property type="match status" value="1"/>
</dbReference>
<comment type="catalytic activity">
    <reaction evidence="9">
        <text>L-threonyl-[protein] + ATP = O-phospho-L-threonyl-[protein] + ADP + H(+)</text>
        <dbReference type="Rhea" id="RHEA:46608"/>
        <dbReference type="Rhea" id="RHEA-COMP:11060"/>
        <dbReference type="Rhea" id="RHEA-COMP:11605"/>
        <dbReference type="ChEBI" id="CHEBI:15378"/>
        <dbReference type="ChEBI" id="CHEBI:30013"/>
        <dbReference type="ChEBI" id="CHEBI:30616"/>
        <dbReference type="ChEBI" id="CHEBI:61977"/>
        <dbReference type="ChEBI" id="CHEBI:456216"/>
        <dbReference type="EC" id="2.7.11.1"/>
    </reaction>
</comment>
<evidence type="ECO:0000313" key="12">
    <source>
        <dbReference type="EMBL" id="MEC6831034.1"/>
    </source>
</evidence>
<dbReference type="PANTHER" id="PTHR47679:SF2">
    <property type="entry name" value="C-TERMINAL OF ROC (COR) DOMAIN-CONTAINING PROTEIN"/>
    <property type="match status" value="1"/>
</dbReference>
<keyword evidence="5" id="KW-0547">Nucleotide-binding</keyword>
<dbReference type="Pfam" id="PF25497">
    <property type="entry name" value="COR-B"/>
    <property type="match status" value="1"/>
</dbReference>
<evidence type="ECO:0000256" key="3">
    <source>
        <dbReference type="ARBA" id="ARBA00022679"/>
    </source>
</evidence>
<keyword evidence="8" id="KW-0342">GTP-binding</keyword>
<evidence type="ECO:0000256" key="6">
    <source>
        <dbReference type="ARBA" id="ARBA00022777"/>
    </source>
</evidence>
<dbReference type="PROSITE" id="PS51419">
    <property type="entry name" value="RAB"/>
    <property type="match status" value="1"/>
</dbReference>
<name>A0ABU6L3H9_9GAMM</name>
<dbReference type="SUPFAM" id="SSF52540">
    <property type="entry name" value="P-loop containing nucleoside triphosphate hydrolases"/>
    <property type="match status" value="1"/>
</dbReference>
<dbReference type="Gene3D" id="3.40.50.300">
    <property type="entry name" value="P-loop containing nucleotide triphosphate hydrolases"/>
    <property type="match status" value="1"/>
</dbReference>
<dbReference type="PRINTS" id="PR00449">
    <property type="entry name" value="RASTRNSFRMNG"/>
</dbReference>
<evidence type="ECO:0000259" key="11">
    <source>
        <dbReference type="PROSITE" id="PS51424"/>
    </source>
</evidence>
<sequence>MLDLQIKNKIECLKNFCNDIASQLLNNHTYKIINEKNEVIFKSHEENRISLLIVIDNDEKILDINIDNYTYDEIVLGKDIIRIMDDHDIVFDINKVPGYFTPEDIERFLFLENKKKINILIKEDEHIDISTLPNDSIININIIKKTNKEQEKILLKNIVLPSEIGELKIFTSYSENNENNGLTSYSELCLISLKYKKIKNLSLKCILTEDSIECINEIIDIEDIIIFAADIKCNSINITNPYLESFSIFNIGYILNDMDNDNEKNHIKNTNILSNNLKVIHLIYYNTDNITIKSEKLDFVIFDSCSFENNDLSYLFNKKEITDIRISNTTITISNINENKSILKLTLDNNNISNIDFISKLTNLKKLDLSYNNFEKLPDRLNTAIITANFFNCGIVNIPKDIAINYNLNIEDIEQKKLSSTNDEVNTIYIGANPIENPPVELLTQNKESINEYYDSMQEDTTTLNEAKIIFVGDGSVGKTSLMKRLINNSFNIEEEQTDGIDIQSYDIFLKCGSKINASIWDFGGQQILQATHQLFLSKRSIYVLVIEDRKNDLHKDHDIDKWLTQINSLGGNPSILIVKNKTDENPNSDIQKNKLQNKFKNIDSFHEISCKTNKGVKKLKSALDNAIINLPMRKIELPINWINVKNDLKLKSDKDDLLYLNTYDDICTKHDIKSNIAKTTLLHLLHDLGSVIAFEELSSHNTAILNPHWITEGIYALIRSNTLIINNGIITIKQAQKALDSYVDHLRFTKKAQYILDAMITFNLCHRTSNNDEFLIPILLPPQINFNSYIFEKNKNKIKFIFNFENLLPPSLMPMLLVKLHERITDNRRWRTGAVISSCNNKTEALIDADIVKKEISICVIGDDRRNLFISLRESIKELINKISDTKTLGMRELIPLDNNGATVTYTHLIGLQKMGEMEYVCSELGKRISISHLLGEIEPIEDTTRALKILMNNKNGLINLNMKNNISQSNTNNATGGTASNTVTQIQQQENTIDFDFKVEIKNDLKFFKGQSEFIIDDIIEEINDLDDDQTDIKKRAKKECTKVSEAICILEENVEDKDSAEKNIKHFSRIQNFLASTLTKANSVGKIIEKTGDIYNQVESLAQKYNKLATKLSMPLIVLSGIIGS</sequence>